<dbReference type="AlphaFoldDB" id="A0A6C0JH69"/>
<keyword evidence="1" id="KW-0812">Transmembrane</keyword>
<proteinExistence type="predicted"/>
<sequence length="63" mass="7124">MDANLQKFVAIMVFYIVLAFVIMPLMFYYLIEKSLLMAGHGFALGSAVSVMLWYTVGSTMIHK</sequence>
<feature type="transmembrane region" description="Helical" evidence="1">
    <location>
        <begin position="37"/>
        <end position="56"/>
    </location>
</feature>
<reference evidence="2" key="1">
    <citation type="journal article" date="2020" name="Nature">
        <title>Giant virus diversity and host interactions through global metagenomics.</title>
        <authorList>
            <person name="Schulz F."/>
            <person name="Roux S."/>
            <person name="Paez-Espino D."/>
            <person name="Jungbluth S."/>
            <person name="Walsh D.A."/>
            <person name="Denef V.J."/>
            <person name="McMahon K.D."/>
            <person name="Konstantinidis K.T."/>
            <person name="Eloe-Fadrosh E.A."/>
            <person name="Kyrpides N.C."/>
            <person name="Woyke T."/>
        </authorList>
    </citation>
    <scope>NUCLEOTIDE SEQUENCE</scope>
    <source>
        <strain evidence="2">GVMAG-M-3300027708-5</strain>
    </source>
</reference>
<dbReference type="EMBL" id="MN740404">
    <property type="protein sequence ID" value="QHU04733.1"/>
    <property type="molecule type" value="Genomic_DNA"/>
</dbReference>
<organism evidence="2">
    <name type="scientific">viral metagenome</name>
    <dbReference type="NCBI Taxonomy" id="1070528"/>
    <lineage>
        <taxon>unclassified sequences</taxon>
        <taxon>metagenomes</taxon>
        <taxon>organismal metagenomes</taxon>
    </lineage>
</organism>
<keyword evidence="1" id="KW-1133">Transmembrane helix</keyword>
<accession>A0A6C0JH69</accession>
<evidence type="ECO:0000256" key="1">
    <source>
        <dbReference type="SAM" id="Phobius"/>
    </source>
</evidence>
<evidence type="ECO:0000313" key="2">
    <source>
        <dbReference type="EMBL" id="QHU04733.1"/>
    </source>
</evidence>
<protein>
    <submittedName>
        <fullName evidence="2">Uncharacterized protein</fullName>
    </submittedName>
</protein>
<feature type="transmembrane region" description="Helical" evidence="1">
    <location>
        <begin position="12"/>
        <end position="31"/>
    </location>
</feature>
<keyword evidence="1" id="KW-0472">Membrane</keyword>
<name>A0A6C0JH69_9ZZZZ</name>